<dbReference type="GO" id="GO:0009117">
    <property type="term" value="P:nucleotide metabolic process"/>
    <property type="evidence" value="ECO:0007669"/>
    <property type="project" value="UniProtKB-KW"/>
</dbReference>
<evidence type="ECO:0000256" key="1">
    <source>
        <dbReference type="ARBA" id="ARBA00001968"/>
    </source>
</evidence>
<keyword evidence="5" id="KW-1185">Reference proteome</keyword>
<dbReference type="HAMAP" id="MF_00528">
    <property type="entry name" value="Maf"/>
    <property type="match status" value="1"/>
</dbReference>
<comment type="similarity">
    <text evidence="3">Belongs to the Maf family. YhdE subfamily.</text>
</comment>
<dbReference type="Pfam" id="PF02545">
    <property type="entry name" value="Maf"/>
    <property type="match status" value="1"/>
</dbReference>
<dbReference type="CDD" id="cd00555">
    <property type="entry name" value="Maf"/>
    <property type="match status" value="1"/>
</dbReference>
<dbReference type="EC" id="3.6.1.9" evidence="3"/>
<name>A0A1I4JQ71_9FIRM</name>
<comment type="subcellular location">
    <subcellularLocation>
        <location evidence="3">Cytoplasm</location>
    </subcellularLocation>
</comment>
<dbReference type="SUPFAM" id="SSF52972">
    <property type="entry name" value="ITPase-like"/>
    <property type="match status" value="1"/>
</dbReference>
<dbReference type="RefSeq" id="WP_090935512.1">
    <property type="nucleotide sequence ID" value="NZ_FOTS01000013.1"/>
</dbReference>
<comment type="function">
    <text evidence="3">Nucleoside triphosphate pyrophosphatase that hydrolyzes dTTP and UTP. May have a dual role in cell division arrest and in preventing the incorporation of modified nucleotides into cellular nucleic acids.</text>
</comment>
<dbReference type="AlphaFoldDB" id="A0A1I4JQ71"/>
<feature type="active site" description="Proton acceptor" evidence="3">
    <location>
        <position position="69"/>
    </location>
</feature>
<dbReference type="PIRSF" id="PIRSF006305">
    <property type="entry name" value="Maf"/>
    <property type="match status" value="1"/>
</dbReference>
<dbReference type="GO" id="GO:0005737">
    <property type="term" value="C:cytoplasm"/>
    <property type="evidence" value="ECO:0007669"/>
    <property type="project" value="UniProtKB-SubCell"/>
</dbReference>
<dbReference type="Proteomes" id="UP000199520">
    <property type="component" value="Unassembled WGS sequence"/>
</dbReference>
<comment type="catalytic activity">
    <reaction evidence="3">
        <text>UTP + H2O = UMP + diphosphate + H(+)</text>
        <dbReference type="Rhea" id="RHEA:29395"/>
        <dbReference type="ChEBI" id="CHEBI:15377"/>
        <dbReference type="ChEBI" id="CHEBI:15378"/>
        <dbReference type="ChEBI" id="CHEBI:33019"/>
        <dbReference type="ChEBI" id="CHEBI:46398"/>
        <dbReference type="ChEBI" id="CHEBI:57865"/>
        <dbReference type="EC" id="3.6.1.9"/>
    </reaction>
</comment>
<dbReference type="InterPro" id="IPR003697">
    <property type="entry name" value="Maf-like"/>
</dbReference>
<reference evidence="5" key="1">
    <citation type="submission" date="2016-10" db="EMBL/GenBank/DDBJ databases">
        <authorList>
            <person name="Varghese N."/>
            <person name="Submissions S."/>
        </authorList>
    </citation>
    <scope>NUCLEOTIDE SEQUENCE [LARGE SCALE GENOMIC DNA]</scope>
    <source>
        <strain evidence="5">DSM 13327</strain>
    </source>
</reference>
<dbReference type="PANTHER" id="PTHR43213">
    <property type="entry name" value="BIFUNCTIONAL DTTP/UTP PYROPHOSPHATASE/METHYLTRANSFERASE PROTEIN-RELATED"/>
    <property type="match status" value="1"/>
</dbReference>
<dbReference type="STRING" id="1123291.SAMN04490355_101366"/>
<dbReference type="PANTHER" id="PTHR43213:SF5">
    <property type="entry name" value="BIFUNCTIONAL DTTP_UTP PYROPHOSPHATASE_METHYLTRANSFERASE PROTEIN-RELATED"/>
    <property type="match status" value="1"/>
</dbReference>
<dbReference type="EMBL" id="FOTS01000013">
    <property type="protein sequence ID" value="SFL68363.1"/>
    <property type="molecule type" value="Genomic_DNA"/>
</dbReference>
<dbReference type="OrthoDB" id="9807767at2"/>
<evidence type="ECO:0000256" key="2">
    <source>
        <dbReference type="ARBA" id="ARBA00022801"/>
    </source>
</evidence>
<dbReference type="InterPro" id="IPR029001">
    <property type="entry name" value="ITPase-like_fam"/>
</dbReference>
<accession>A0A1I4JQ71</accession>
<evidence type="ECO:0000313" key="4">
    <source>
        <dbReference type="EMBL" id="SFL68363.1"/>
    </source>
</evidence>
<evidence type="ECO:0000313" key="5">
    <source>
        <dbReference type="Proteomes" id="UP000199520"/>
    </source>
</evidence>
<comment type="cofactor">
    <cofactor evidence="1 3">
        <name>a divalent metal cation</name>
        <dbReference type="ChEBI" id="CHEBI:60240"/>
    </cofactor>
</comment>
<dbReference type="GO" id="GO:0036218">
    <property type="term" value="F:dTTP diphosphatase activity"/>
    <property type="evidence" value="ECO:0007669"/>
    <property type="project" value="RHEA"/>
</dbReference>
<comment type="catalytic activity">
    <reaction evidence="3">
        <text>dTTP + H2O = dTMP + diphosphate + H(+)</text>
        <dbReference type="Rhea" id="RHEA:28534"/>
        <dbReference type="ChEBI" id="CHEBI:15377"/>
        <dbReference type="ChEBI" id="CHEBI:15378"/>
        <dbReference type="ChEBI" id="CHEBI:33019"/>
        <dbReference type="ChEBI" id="CHEBI:37568"/>
        <dbReference type="ChEBI" id="CHEBI:63528"/>
        <dbReference type="EC" id="3.6.1.9"/>
    </reaction>
</comment>
<organism evidence="4 5">
    <name type="scientific">Pelosinus propionicus DSM 13327</name>
    <dbReference type="NCBI Taxonomy" id="1123291"/>
    <lineage>
        <taxon>Bacteria</taxon>
        <taxon>Bacillati</taxon>
        <taxon>Bacillota</taxon>
        <taxon>Negativicutes</taxon>
        <taxon>Selenomonadales</taxon>
        <taxon>Sporomusaceae</taxon>
        <taxon>Pelosinus</taxon>
    </lineage>
</organism>
<keyword evidence="2 3" id="KW-0378">Hydrolase</keyword>
<dbReference type="GO" id="GO:0036221">
    <property type="term" value="F:UTP diphosphatase activity"/>
    <property type="evidence" value="ECO:0007669"/>
    <property type="project" value="RHEA"/>
</dbReference>
<gene>
    <name evidence="4" type="ORF">SAMN04490355_101366</name>
</gene>
<evidence type="ECO:0000256" key="3">
    <source>
        <dbReference type="HAMAP-Rule" id="MF_00528"/>
    </source>
</evidence>
<feature type="site" description="Important for substrate specificity" evidence="3">
    <location>
        <position position="11"/>
    </location>
</feature>
<keyword evidence="3" id="KW-0546">Nucleotide metabolism</keyword>
<feature type="site" description="Important for substrate specificity" evidence="3">
    <location>
        <position position="152"/>
    </location>
</feature>
<proteinExistence type="inferred from homology"/>
<protein>
    <recommendedName>
        <fullName evidence="3">dTTP/UTP pyrophosphatase</fullName>
        <shortName evidence="3">dTTPase/UTPase</shortName>
        <ecNumber evidence="3">3.6.1.9</ecNumber>
    </recommendedName>
    <alternativeName>
        <fullName evidence="3">Nucleoside triphosphate pyrophosphatase</fullName>
    </alternativeName>
    <alternativeName>
        <fullName evidence="3">Nucleotide pyrophosphatase</fullName>
        <shortName evidence="3">Nucleotide PPase</shortName>
    </alternativeName>
</protein>
<dbReference type="Gene3D" id="3.90.950.10">
    <property type="match status" value="1"/>
</dbReference>
<sequence>MTIILASASPRRYDLLTQVGCKFIVMPSSVIENNEQAMLPHELAVLQAKEKALDVFSKVQTHDVVIGADTIVVLDGQVYGKPVDKNDARSMLTSLAGKEHQVITGIAVVTANEIWKDFVVTNVRIGDIAAAEIEAYLTTGEPMDKAGAYAIQGMGALFVESINGCYANVVGLPLNKLSELLKKAGVKLL</sequence>
<feature type="site" description="Important for substrate specificity" evidence="3">
    <location>
        <position position="70"/>
    </location>
</feature>
<keyword evidence="3" id="KW-0963">Cytoplasm</keyword>
<comment type="caution">
    <text evidence="3">Lacks conserved residue(s) required for the propagation of feature annotation.</text>
</comment>
<dbReference type="NCBIfam" id="TIGR00172">
    <property type="entry name" value="maf"/>
    <property type="match status" value="1"/>
</dbReference>